<name>A0A246BE55_9DEIO</name>
<sequence>MTSTRTAKHHTDRPDFTAALRSAAWTYRHRQEPFAPKDIQAAVQQARRDMGLPPYRGGAVSDYLQRRTKGTALQKQDNQPVHYLSVDRKLRPAPTVMSNWRFLEAADHAVIRLTAFQGLLSKVQDGQYTFSTRGSHLPSLTVLVGEMAEVRRQVDSDPAFKARRGLYLLRRNGRNYAGQTREFSTRGRSHTATGAEFVIFAFPDEQETVSGDVLNVAESLTIASLSELLDLENGNLGSDETPRPQNLREGSAFATAFLAAVFRSAQQELPAGPPFLVWRTDVRGLAEAYLTLQPYQAPEPVTP</sequence>
<dbReference type="Proteomes" id="UP000197208">
    <property type="component" value="Unassembled WGS sequence"/>
</dbReference>
<gene>
    <name evidence="1" type="ORF">CBQ26_19880</name>
</gene>
<evidence type="ECO:0000313" key="1">
    <source>
        <dbReference type="EMBL" id="OWL93489.1"/>
    </source>
</evidence>
<dbReference type="RefSeq" id="WP_088250345.1">
    <property type="nucleotide sequence ID" value="NZ_NHMK01000035.1"/>
</dbReference>
<reference evidence="1 2" key="1">
    <citation type="submission" date="2017-05" db="EMBL/GenBank/DDBJ databases">
        <title>De novo genome assembly of Deniococcus indicus strain DR1.</title>
        <authorList>
            <person name="Chauhan D."/>
            <person name="Yennamalli R.M."/>
            <person name="Priyadarshini R."/>
        </authorList>
    </citation>
    <scope>NUCLEOTIDE SEQUENCE [LARGE SCALE GENOMIC DNA]</scope>
    <source>
        <strain evidence="1 2">DR1</strain>
    </source>
</reference>
<keyword evidence="2" id="KW-1185">Reference proteome</keyword>
<dbReference type="EMBL" id="NHMK01000035">
    <property type="protein sequence ID" value="OWL93489.1"/>
    <property type="molecule type" value="Genomic_DNA"/>
</dbReference>
<dbReference type="AlphaFoldDB" id="A0A246BE55"/>
<organism evidence="1 2">
    <name type="scientific">Deinococcus indicus</name>
    <dbReference type="NCBI Taxonomy" id="223556"/>
    <lineage>
        <taxon>Bacteria</taxon>
        <taxon>Thermotogati</taxon>
        <taxon>Deinococcota</taxon>
        <taxon>Deinococci</taxon>
        <taxon>Deinococcales</taxon>
        <taxon>Deinococcaceae</taxon>
        <taxon>Deinococcus</taxon>
    </lineage>
</organism>
<accession>A0A246BE55</accession>
<proteinExistence type="predicted"/>
<evidence type="ECO:0000313" key="2">
    <source>
        <dbReference type="Proteomes" id="UP000197208"/>
    </source>
</evidence>
<protein>
    <submittedName>
        <fullName evidence="1">Uncharacterized protein</fullName>
    </submittedName>
</protein>
<dbReference type="OrthoDB" id="9828776at2"/>
<comment type="caution">
    <text evidence="1">The sequence shown here is derived from an EMBL/GenBank/DDBJ whole genome shotgun (WGS) entry which is preliminary data.</text>
</comment>